<evidence type="ECO:0000256" key="8">
    <source>
        <dbReference type="ARBA" id="ARBA00023170"/>
    </source>
</evidence>
<keyword evidence="8" id="KW-0675">Receptor</keyword>
<evidence type="ECO:0000256" key="4">
    <source>
        <dbReference type="ARBA" id="ARBA00022692"/>
    </source>
</evidence>
<dbReference type="InterPro" id="IPR012910">
    <property type="entry name" value="Plug_dom"/>
</dbReference>
<comment type="caution">
    <text evidence="15">The sequence shown here is derived from an EMBL/GenBank/DDBJ whole genome shotgun (WGS) entry which is preliminary data.</text>
</comment>
<dbReference type="Gene3D" id="2.170.130.10">
    <property type="entry name" value="TonB-dependent receptor, plug domain"/>
    <property type="match status" value="1"/>
</dbReference>
<keyword evidence="16" id="KW-1185">Reference proteome</keyword>
<evidence type="ECO:0000313" key="16">
    <source>
        <dbReference type="Proteomes" id="UP000316778"/>
    </source>
</evidence>
<dbReference type="NCBIfam" id="TIGR04057">
    <property type="entry name" value="SusC_RagA_signa"/>
    <property type="match status" value="1"/>
</dbReference>
<evidence type="ECO:0000256" key="10">
    <source>
        <dbReference type="PROSITE-ProRule" id="PRU01360"/>
    </source>
</evidence>
<feature type="signal peptide" evidence="12">
    <location>
        <begin position="1"/>
        <end position="21"/>
    </location>
</feature>
<evidence type="ECO:0000259" key="13">
    <source>
        <dbReference type="Pfam" id="PF00593"/>
    </source>
</evidence>
<comment type="similarity">
    <text evidence="10 11">Belongs to the TonB-dependent receptor family.</text>
</comment>
<dbReference type="SUPFAM" id="SSF56935">
    <property type="entry name" value="Porins"/>
    <property type="match status" value="1"/>
</dbReference>
<evidence type="ECO:0000256" key="11">
    <source>
        <dbReference type="RuleBase" id="RU003357"/>
    </source>
</evidence>
<keyword evidence="9 10" id="KW-0998">Cell outer membrane</keyword>
<dbReference type="Pfam" id="PF00593">
    <property type="entry name" value="TonB_dep_Rec_b-barrel"/>
    <property type="match status" value="1"/>
</dbReference>
<evidence type="ECO:0000256" key="2">
    <source>
        <dbReference type="ARBA" id="ARBA00022448"/>
    </source>
</evidence>
<dbReference type="Proteomes" id="UP000316778">
    <property type="component" value="Unassembled WGS sequence"/>
</dbReference>
<dbReference type="InterPro" id="IPR036942">
    <property type="entry name" value="Beta-barrel_TonB_sf"/>
</dbReference>
<evidence type="ECO:0000256" key="9">
    <source>
        <dbReference type="ARBA" id="ARBA00023237"/>
    </source>
</evidence>
<feature type="domain" description="TonB-dependent receptor plug" evidence="14">
    <location>
        <begin position="117"/>
        <end position="241"/>
    </location>
</feature>
<proteinExistence type="inferred from homology"/>
<sequence length="1046" mass="115364">MKRFYWVFMLCCCMLPIVLRAQTLLVRGTVTAADGGNALPGVTIQVKGGTAGTTSNVDGTFSFSVPNPGVTLVFSFVGYLRQEVPLNGQTRLQVALQPDTRNLEQVVVTALGIKREKRALGYAVQDIGGEELAVSRQTNVVNALQGKVAGVQISSGGGAPGQGARIIIRGINSLDPTKSNQPIFIVDGIPIDNDTYTTGGADTRGMSNRAADINPDDIESISILRGGAATALYGLRAANGAVVITTKSGRAGRLRVSLTSTYGFDRVNKTPDVQTRFSQGYLGDYDPTSFWPSWGPTVEEARQLDPTHPAQLFNNYERAYRTGTQFRNTLNMSGGTEKGVFAASFSTLNQDGVIPFSDYNNYSAKVNGELRFSDKFKAGASLNYIKSGGNRVNADRYGEQLIYWSPRWDVKDYIKPDGTQNTYGPDNDNPMYTLATNRFGDDVNRVIASANFTYSPFKWLDLMYRAGTDFYGDARTHTAPGPKGVVGEVPLGDNESGFVYEYQLNKRIINSTFIANFKNKISPRLSSDLKVGHDLYQYSLKRVSTQGDTLDIPDLLILQNAKRVVSSQYKEDYRIIGVFADWTLSWDDYLYLTLTAREDFTSTLYEDRNSFFYPSVSAGYVFTDHLKIPDNILTYGKIRASWARIGKDATPYRLASGYETLPDGPIDNSIIGWTRADIKTDPDLKPEFTSTFEAGAELRFFQNRLGIDFTWYTSKSTDLLMSVPIPSSSGYDVFYTNAGAIRNRGVEISLNGTPVKGRNFNWDVRVNFSTNRNKVLALRDDVDEIFVGSQFGYAGSTATMKYIVGYPVGAIFGTSYARYYGNDQEPDLTVDKSRPIVIQGSGSLAGFPVINSTQKYLGNAQPDWIGAITNSFSYKGFGFSFLVDVRQGVQKYNQFANFMAAFGASKMTENRDQTKVFDGVFSDGKPNDIPVYLGQGVGPDGRNYGVGYYRNVYRGVTEEFIEDASWVRLRNVSLSYQLPSKLLERTKFISGVNITLTGNNLWLHTDYTGFDPESSSFNAGSNAADAFAGFTYPAVRSFLASINVTF</sequence>
<reference evidence="15 16" key="1">
    <citation type="journal article" date="2013" name="Stand. Genomic Sci.">
        <title>Genomic Encyclopedia of Type Strains, Phase I: The one thousand microbial genomes (KMG-I) project.</title>
        <authorList>
            <person name="Kyrpides N.C."/>
            <person name="Woyke T."/>
            <person name="Eisen J.A."/>
            <person name="Garrity G."/>
            <person name="Lilburn T.G."/>
            <person name="Beck B.J."/>
            <person name="Whitman W.B."/>
            <person name="Hugenholtz P."/>
            <person name="Klenk H.P."/>
        </authorList>
    </citation>
    <scope>NUCLEOTIDE SEQUENCE [LARGE SCALE GENOMIC DNA]</scope>
    <source>
        <strain evidence="15 16">DSM 13484</strain>
    </source>
</reference>
<dbReference type="Gene3D" id="2.60.40.1120">
    <property type="entry name" value="Carboxypeptidase-like, regulatory domain"/>
    <property type="match status" value="1"/>
</dbReference>
<dbReference type="InterPro" id="IPR008969">
    <property type="entry name" value="CarboxyPept-like_regulatory"/>
</dbReference>
<evidence type="ECO:0000256" key="6">
    <source>
        <dbReference type="ARBA" id="ARBA00023077"/>
    </source>
</evidence>
<keyword evidence="4 10" id="KW-0812">Transmembrane</keyword>
<evidence type="ECO:0000256" key="1">
    <source>
        <dbReference type="ARBA" id="ARBA00004571"/>
    </source>
</evidence>
<organism evidence="15 16">
    <name type="scientific">Chitinophaga japonensis</name>
    <name type="common">Flexibacter japonensis</name>
    <dbReference type="NCBI Taxonomy" id="104662"/>
    <lineage>
        <taxon>Bacteria</taxon>
        <taxon>Pseudomonadati</taxon>
        <taxon>Bacteroidota</taxon>
        <taxon>Chitinophagia</taxon>
        <taxon>Chitinophagales</taxon>
        <taxon>Chitinophagaceae</taxon>
        <taxon>Chitinophaga</taxon>
    </lineage>
</organism>
<dbReference type="GO" id="GO:0015344">
    <property type="term" value="F:siderophore uptake transmembrane transporter activity"/>
    <property type="evidence" value="ECO:0007669"/>
    <property type="project" value="TreeGrafter"/>
</dbReference>
<dbReference type="GO" id="GO:0009279">
    <property type="term" value="C:cell outer membrane"/>
    <property type="evidence" value="ECO:0007669"/>
    <property type="project" value="UniProtKB-SubCell"/>
</dbReference>
<keyword evidence="3 10" id="KW-1134">Transmembrane beta strand</keyword>
<dbReference type="GO" id="GO:0044718">
    <property type="term" value="P:siderophore transmembrane transport"/>
    <property type="evidence" value="ECO:0007669"/>
    <property type="project" value="TreeGrafter"/>
</dbReference>
<name>A0A562SZN4_CHIJA</name>
<dbReference type="SUPFAM" id="SSF49464">
    <property type="entry name" value="Carboxypeptidase regulatory domain-like"/>
    <property type="match status" value="1"/>
</dbReference>
<dbReference type="Gene3D" id="2.40.170.20">
    <property type="entry name" value="TonB-dependent receptor, beta-barrel domain"/>
    <property type="match status" value="1"/>
</dbReference>
<evidence type="ECO:0000259" key="14">
    <source>
        <dbReference type="Pfam" id="PF07715"/>
    </source>
</evidence>
<evidence type="ECO:0000256" key="12">
    <source>
        <dbReference type="SAM" id="SignalP"/>
    </source>
</evidence>
<dbReference type="InterPro" id="IPR037066">
    <property type="entry name" value="Plug_dom_sf"/>
</dbReference>
<keyword evidence="2 10" id="KW-0813">Transport</keyword>
<dbReference type="Pfam" id="PF07715">
    <property type="entry name" value="Plug"/>
    <property type="match status" value="1"/>
</dbReference>
<protein>
    <submittedName>
        <fullName evidence="15">TonB-linked SusC/RagA family outer membrane protein</fullName>
    </submittedName>
</protein>
<dbReference type="AlphaFoldDB" id="A0A562SZN4"/>
<comment type="subcellular location">
    <subcellularLocation>
        <location evidence="1 10">Cell outer membrane</location>
        <topology evidence="1 10">Multi-pass membrane protein</topology>
    </subcellularLocation>
</comment>
<dbReference type="Pfam" id="PF13715">
    <property type="entry name" value="CarbopepD_reg_2"/>
    <property type="match status" value="1"/>
</dbReference>
<dbReference type="InterPro" id="IPR023996">
    <property type="entry name" value="TonB-dep_OMP_SusC/RagA"/>
</dbReference>
<dbReference type="PANTHER" id="PTHR30069">
    <property type="entry name" value="TONB-DEPENDENT OUTER MEMBRANE RECEPTOR"/>
    <property type="match status" value="1"/>
</dbReference>
<evidence type="ECO:0000313" key="15">
    <source>
        <dbReference type="EMBL" id="TWI86220.1"/>
    </source>
</evidence>
<keyword evidence="5 12" id="KW-0732">Signal</keyword>
<dbReference type="PROSITE" id="PS52016">
    <property type="entry name" value="TONB_DEPENDENT_REC_3"/>
    <property type="match status" value="1"/>
</dbReference>
<keyword evidence="6 11" id="KW-0798">TonB box</keyword>
<keyword evidence="7 10" id="KW-0472">Membrane</keyword>
<evidence type="ECO:0000256" key="3">
    <source>
        <dbReference type="ARBA" id="ARBA00022452"/>
    </source>
</evidence>
<dbReference type="InterPro" id="IPR039426">
    <property type="entry name" value="TonB-dep_rcpt-like"/>
</dbReference>
<evidence type="ECO:0000256" key="7">
    <source>
        <dbReference type="ARBA" id="ARBA00023136"/>
    </source>
</evidence>
<feature type="chain" id="PRO_5021747077" evidence="12">
    <location>
        <begin position="22"/>
        <end position="1046"/>
    </location>
</feature>
<dbReference type="EMBL" id="VLLG01000004">
    <property type="protein sequence ID" value="TWI86220.1"/>
    <property type="molecule type" value="Genomic_DNA"/>
</dbReference>
<accession>A0A562SZN4</accession>
<evidence type="ECO:0000256" key="5">
    <source>
        <dbReference type="ARBA" id="ARBA00022729"/>
    </source>
</evidence>
<dbReference type="InterPro" id="IPR000531">
    <property type="entry name" value="Beta-barrel_TonB"/>
</dbReference>
<feature type="domain" description="TonB-dependent receptor-like beta-barrel" evidence="13">
    <location>
        <begin position="400"/>
        <end position="824"/>
    </location>
</feature>
<dbReference type="NCBIfam" id="TIGR04056">
    <property type="entry name" value="OMP_RagA_SusC"/>
    <property type="match status" value="1"/>
</dbReference>
<dbReference type="PANTHER" id="PTHR30069:SF29">
    <property type="entry name" value="HEMOGLOBIN AND HEMOGLOBIN-HAPTOGLOBIN-BINDING PROTEIN 1-RELATED"/>
    <property type="match status" value="1"/>
</dbReference>
<dbReference type="OrthoDB" id="609136at2"/>
<gene>
    <name evidence="15" type="ORF">LX66_3472</name>
</gene>
<dbReference type="InterPro" id="IPR023997">
    <property type="entry name" value="TonB-dep_OMP_SusC/RagA_CS"/>
</dbReference>